<gene>
    <name evidence="1" type="ORF">C5167_042772</name>
</gene>
<dbReference type="EMBL" id="CM010724">
    <property type="protein sequence ID" value="RZC80197.1"/>
    <property type="molecule type" value="Genomic_DNA"/>
</dbReference>
<reference evidence="1 2" key="1">
    <citation type="journal article" date="2018" name="Science">
        <title>The opium poppy genome and morphinan production.</title>
        <authorList>
            <person name="Guo L."/>
            <person name="Winzer T."/>
            <person name="Yang X."/>
            <person name="Li Y."/>
            <person name="Ning Z."/>
            <person name="He Z."/>
            <person name="Teodor R."/>
            <person name="Lu Y."/>
            <person name="Bowser T.A."/>
            <person name="Graham I.A."/>
            <person name="Ye K."/>
        </authorList>
    </citation>
    <scope>NUCLEOTIDE SEQUENCE [LARGE SCALE GENOMIC DNA]</scope>
    <source>
        <strain evidence="2">cv. HN1</strain>
        <tissue evidence="1">Leaves</tissue>
    </source>
</reference>
<keyword evidence="2" id="KW-1185">Reference proteome</keyword>
<evidence type="ECO:0008006" key="3">
    <source>
        <dbReference type="Google" id="ProtNLM"/>
    </source>
</evidence>
<dbReference type="SUPFAM" id="SSF56112">
    <property type="entry name" value="Protein kinase-like (PK-like)"/>
    <property type="match status" value="1"/>
</dbReference>
<dbReference type="GO" id="GO:0005886">
    <property type="term" value="C:plasma membrane"/>
    <property type="evidence" value="ECO:0007669"/>
    <property type="project" value="TreeGrafter"/>
</dbReference>
<dbReference type="InterPro" id="IPR051824">
    <property type="entry name" value="LRR_Rcpt-Like_S/T_Kinase"/>
</dbReference>
<dbReference type="Gramene" id="RZC80197">
    <property type="protein sequence ID" value="RZC80197"/>
    <property type="gene ID" value="C5167_042772"/>
</dbReference>
<dbReference type="PANTHER" id="PTHR48006">
    <property type="entry name" value="LEUCINE-RICH REPEAT-CONTAINING PROTEIN DDB_G0281931-RELATED"/>
    <property type="match status" value="1"/>
</dbReference>
<accession>A0A4Y7L5I3</accession>
<name>A0A4Y7L5I3_PAPSO</name>
<evidence type="ECO:0000313" key="2">
    <source>
        <dbReference type="Proteomes" id="UP000316621"/>
    </source>
</evidence>
<dbReference type="InterPro" id="IPR011009">
    <property type="entry name" value="Kinase-like_dom_sf"/>
</dbReference>
<organism evidence="1 2">
    <name type="scientific">Papaver somniferum</name>
    <name type="common">Opium poppy</name>
    <dbReference type="NCBI Taxonomy" id="3469"/>
    <lineage>
        <taxon>Eukaryota</taxon>
        <taxon>Viridiplantae</taxon>
        <taxon>Streptophyta</taxon>
        <taxon>Embryophyta</taxon>
        <taxon>Tracheophyta</taxon>
        <taxon>Spermatophyta</taxon>
        <taxon>Magnoliopsida</taxon>
        <taxon>Ranunculales</taxon>
        <taxon>Papaveraceae</taxon>
        <taxon>Papaveroideae</taxon>
        <taxon>Papaver</taxon>
    </lineage>
</organism>
<dbReference type="Proteomes" id="UP000316621">
    <property type="component" value="Chromosome 10"/>
</dbReference>
<evidence type="ECO:0000313" key="1">
    <source>
        <dbReference type="EMBL" id="RZC80197.1"/>
    </source>
</evidence>
<dbReference type="Gene3D" id="1.10.510.10">
    <property type="entry name" value="Transferase(Phosphotransferase) domain 1"/>
    <property type="match status" value="1"/>
</dbReference>
<protein>
    <recommendedName>
        <fullName evidence="3">Serine-threonine/tyrosine-protein kinase catalytic domain-containing protein</fullName>
    </recommendedName>
</protein>
<dbReference type="PANTHER" id="PTHR48006:SF34">
    <property type="entry name" value="OS08G0203700 PROTEIN"/>
    <property type="match status" value="1"/>
</dbReference>
<dbReference type="AlphaFoldDB" id="A0A4Y7L5I3"/>
<proteinExistence type="predicted"/>
<sequence length="158" mass="17690">MDRSNWNWDLNDLKQVIPAEVCNAIFAIPVPSFAHPQDKLVYLRHKSEGKGQISMKKKVNDTLIWSKGTLSDGRAVAVKQLCVTFHQGKSQFMAEFAAISSVCKMYGCFIEYPEHRSLNEALFGKSGLQLSWPTCYGICLGPARVVAYLHEESGHIVD</sequence>